<dbReference type="GO" id="GO:0030001">
    <property type="term" value="P:metal ion transport"/>
    <property type="evidence" value="ECO:0007669"/>
    <property type="project" value="InterPro"/>
</dbReference>
<evidence type="ECO:0000313" key="3">
    <source>
        <dbReference type="Proteomes" id="UP000005297"/>
    </source>
</evidence>
<feature type="signal peptide" evidence="1">
    <location>
        <begin position="1"/>
        <end position="23"/>
    </location>
</feature>
<gene>
    <name evidence="2" type="ORF">SPV1_00647</name>
</gene>
<dbReference type="Proteomes" id="UP000005297">
    <property type="component" value="Unassembled WGS sequence"/>
</dbReference>
<accession>Q0EXV9</accession>
<reference evidence="2 3" key="1">
    <citation type="submission" date="2006-09" db="EMBL/GenBank/DDBJ databases">
        <authorList>
            <person name="Emerson D."/>
            <person name="Ferriera S."/>
            <person name="Johnson J."/>
            <person name="Kravitz S."/>
            <person name="Halpern A."/>
            <person name="Remington K."/>
            <person name="Beeson K."/>
            <person name="Tran B."/>
            <person name="Rogers Y.-H."/>
            <person name="Friedman R."/>
            <person name="Venter J.C."/>
        </authorList>
    </citation>
    <scope>NUCLEOTIDE SEQUENCE [LARGE SCALE GENOMIC DNA]</scope>
    <source>
        <strain evidence="2 3">PV-1</strain>
    </source>
</reference>
<sequence length="303" mass="33112">MNIFMKSGLILLAVSSLALPAQAAVHVFACEPEWAALAGELGGSDVDVYTATSALQDPHHIQARPSLIARVHNSDLVMATGAQLEIGWLPVLLRQSANAAVQPGNPGYFEAASYVKLLDVPTTVDRSQGDVHPGGNPHIQTDARNMLLVAAALNSRLQQIDPEHQADYQKRYEDFSHRWQDALVRWQQMAAPLHGIKLIAYHKGWAYMLRWLSMQEVGTIEPLPGIAPSAGYLAGLLKKQQGQPAAMVIYAAYQSSKASEWLGKRLHIPVVQLPFTVGGDDQAEDLFSLYDDTIKRLLKAAGH</sequence>
<dbReference type="InParanoid" id="Q0EXV9"/>
<dbReference type="InterPro" id="IPR050492">
    <property type="entry name" value="Bact_metal-bind_prot9"/>
</dbReference>
<dbReference type="eggNOG" id="COG0803">
    <property type="taxonomic scope" value="Bacteria"/>
</dbReference>
<dbReference type="GO" id="GO:0046872">
    <property type="term" value="F:metal ion binding"/>
    <property type="evidence" value="ECO:0007669"/>
    <property type="project" value="InterPro"/>
</dbReference>
<protein>
    <submittedName>
        <fullName evidence="2">Periplasmic solute binding protein</fullName>
    </submittedName>
</protein>
<dbReference type="SUPFAM" id="SSF53807">
    <property type="entry name" value="Helical backbone' metal receptor"/>
    <property type="match status" value="1"/>
</dbReference>
<dbReference type="EMBL" id="AATS01000012">
    <property type="protein sequence ID" value="EAU54093.1"/>
    <property type="molecule type" value="Genomic_DNA"/>
</dbReference>
<organism evidence="2 3">
    <name type="scientific">Mariprofundus ferrooxydans PV-1</name>
    <dbReference type="NCBI Taxonomy" id="314345"/>
    <lineage>
        <taxon>Bacteria</taxon>
        <taxon>Pseudomonadati</taxon>
        <taxon>Pseudomonadota</taxon>
        <taxon>Candidatius Mariprofundia</taxon>
        <taxon>Mariprofundales</taxon>
        <taxon>Mariprofundaceae</taxon>
        <taxon>Mariprofundus</taxon>
    </lineage>
</organism>
<name>Q0EXV9_9PROT</name>
<keyword evidence="1" id="KW-0732">Signal</keyword>
<dbReference type="STRING" id="314344.AL013_00755"/>
<dbReference type="AlphaFoldDB" id="Q0EXV9"/>
<dbReference type="RefSeq" id="WP_009850430.1">
    <property type="nucleotide sequence ID" value="NZ_DS022295.1"/>
</dbReference>
<dbReference type="PANTHER" id="PTHR42953:SF2">
    <property type="entry name" value="ADHESION PROTEIN"/>
    <property type="match status" value="1"/>
</dbReference>
<evidence type="ECO:0000313" key="2">
    <source>
        <dbReference type="EMBL" id="EAU54093.1"/>
    </source>
</evidence>
<evidence type="ECO:0000256" key="1">
    <source>
        <dbReference type="SAM" id="SignalP"/>
    </source>
</evidence>
<dbReference type="Gene3D" id="3.40.50.1980">
    <property type="entry name" value="Nitrogenase molybdenum iron protein domain"/>
    <property type="match status" value="2"/>
</dbReference>
<proteinExistence type="predicted"/>
<dbReference type="HOGENOM" id="CLU_016838_1_2_0"/>
<feature type="chain" id="PRO_5004171371" evidence="1">
    <location>
        <begin position="24"/>
        <end position="303"/>
    </location>
</feature>
<dbReference type="PANTHER" id="PTHR42953">
    <property type="entry name" value="HIGH-AFFINITY ZINC UPTAKE SYSTEM PROTEIN ZNUA-RELATED"/>
    <property type="match status" value="1"/>
</dbReference>
<dbReference type="CDD" id="cd01145">
    <property type="entry name" value="TroA_c"/>
    <property type="match status" value="1"/>
</dbReference>
<dbReference type="InterPro" id="IPR006127">
    <property type="entry name" value="ZnuA-like"/>
</dbReference>
<comment type="caution">
    <text evidence="2">The sequence shown here is derived from an EMBL/GenBank/DDBJ whole genome shotgun (WGS) entry which is preliminary data.</text>
</comment>
<dbReference type="OrthoDB" id="5292050at2"/>
<dbReference type="Pfam" id="PF01297">
    <property type="entry name" value="ZnuA"/>
    <property type="match status" value="1"/>
</dbReference>
<keyword evidence="3" id="KW-1185">Reference proteome</keyword>